<organism evidence="2 3">
    <name type="scientific">Brassicogethes aeneus</name>
    <name type="common">Rape pollen beetle</name>
    <name type="synonym">Meligethes aeneus</name>
    <dbReference type="NCBI Taxonomy" id="1431903"/>
    <lineage>
        <taxon>Eukaryota</taxon>
        <taxon>Metazoa</taxon>
        <taxon>Ecdysozoa</taxon>
        <taxon>Arthropoda</taxon>
        <taxon>Hexapoda</taxon>
        <taxon>Insecta</taxon>
        <taxon>Pterygota</taxon>
        <taxon>Neoptera</taxon>
        <taxon>Endopterygota</taxon>
        <taxon>Coleoptera</taxon>
        <taxon>Polyphaga</taxon>
        <taxon>Cucujiformia</taxon>
        <taxon>Nitidulidae</taxon>
        <taxon>Meligethinae</taxon>
        <taxon>Brassicogethes</taxon>
    </lineage>
</organism>
<feature type="compositionally biased region" description="Basic residues" evidence="1">
    <location>
        <begin position="98"/>
        <end position="110"/>
    </location>
</feature>
<reference evidence="2" key="1">
    <citation type="submission" date="2021-12" db="EMBL/GenBank/DDBJ databases">
        <authorList>
            <person name="King R."/>
        </authorList>
    </citation>
    <scope>NUCLEOTIDE SEQUENCE</scope>
</reference>
<dbReference type="AlphaFoldDB" id="A0A9P0AUV4"/>
<feature type="region of interest" description="Disordered" evidence="1">
    <location>
        <begin position="819"/>
        <end position="854"/>
    </location>
</feature>
<gene>
    <name evidence="2" type="ORF">MELIAE_LOCUS2577</name>
</gene>
<feature type="compositionally biased region" description="Basic and acidic residues" evidence="1">
    <location>
        <begin position="7"/>
        <end position="32"/>
    </location>
</feature>
<feature type="region of interest" description="Disordered" evidence="1">
    <location>
        <begin position="97"/>
        <end position="120"/>
    </location>
</feature>
<feature type="compositionally biased region" description="Low complexity" evidence="1">
    <location>
        <begin position="829"/>
        <end position="853"/>
    </location>
</feature>
<name>A0A9P0AUV4_BRAAE</name>
<feature type="compositionally biased region" description="Low complexity" evidence="1">
    <location>
        <begin position="625"/>
        <end position="634"/>
    </location>
</feature>
<feature type="region of interest" description="Disordered" evidence="1">
    <location>
        <begin position="433"/>
        <end position="660"/>
    </location>
</feature>
<accession>A0A9P0AUV4</accession>
<feature type="compositionally biased region" description="Basic and acidic residues" evidence="1">
    <location>
        <begin position="391"/>
        <end position="401"/>
    </location>
</feature>
<feature type="compositionally biased region" description="Basic residues" evidence="1">
    <location>
        <begin position="381"/>
        <end position="390"/>
    </location>
</feature>
<proteinExistence type="predicted"/>
<evidence type="ECO:0000313" key="3">
    <source>
        <dbReference type="Proteomes" id="UP001154078"/>
    </source>
</evidence>
<dbReference type="EMBL" id="OV121142">
    <property type="protein sequence ID" value="CAH0549440.1"/>
    <property type="molecule type" value="Genomic_DNA"/>
</dbReference>
<dbReference type="Proteomes" id="UP001154078">
    <property type="component" value="Chromosome 11"/>
</dbReference>
<sequence>MAPPSPENDHSPKAPDKKTTDETSKENDKDTKTLSNLNELELKALLDEAINYKNPKDKEGKSKLFKNLLSKAVEDERKNRATSAGGSELVRYYNTTAARRHGGRHGRRKPSASVSENVMHGGSLDNLAKEELYEAERRHRTRRNVSARMREGGSLPCNVNSSMAPAQGYQFLEEARRSKKDKEFTAIDMESVSLLENDSLAQNYQTEAPAHESAQALGTGAPAPGVGSALVELPKKYTTKASLQVSNVDDPIQLSDLDGNSEKKNYDLDTIQSNVLHSKYSVYFPTYKLDDSKALMFFQKVDENGNALQQTKTKKKKAQSDKNVVVLASENVEGHRGDIINDIPKLVEFIGGGDALPKKSNLHKSKQLHKQHTADEATVKGGKKQRAHSTKGKESRGELKKSNSLGEISTANLEDFEFDAAENSDVGKVVLRAAKNGGGSDRPRERRSWGTVEPPPFPALSANTSAEHLESSESWIETKTKKKSKRRRNSASSSGGGGRRRAADRGPGSDAGGGNRSRTRRLSPEAGGKACASVPHSEKSNDSSDVDSVHSLPIDGLNAPISYADIAKNSEKLKDKKLTPEKSNQNQQQQQNHPPSTGGGGSPAEKQVPNHPHHHQNSIATIYTQQQQNNSNVNRSPQAPAPKTQTENHHHPAEEQPPVKTTAAKILPVIVMGAANGAAAAAPAPKNPPPDVTNFKSFPAICGKGAAAPANGPAPAGAARLPVAGGQTLASKVRNGPSPSNGKVKAAAAGKVGGGISAGAATIAQVAAQVSRQNDVNIQNDLSIIQANEKENIQFNASRLPPNIPDVQSIEKHFLSNAAQEHHQRNNHHNNLNNLNNQDKSPSSSSTSTSSVSQDAAIGYDVDAALANGVCDAPARGRRDVDAEEGERLGEEEGEPAVVILSGSNNKEVPGLVFGFDINEQLLSEDVCENFVARYAFPKTCDAQHDKIVNFIGLAWESVVNTNEKVSYYVEGL</sequence>
<evidence type="ECO:0000313" key="2">
    <source>
        <dbReference type="EMBL" id="CAH0549440.1"/>
    </source>
</evidence>
<feature type="compositionally biased region" description="Basic residues" evidence="1">
    <location>
        <begin position="360"/>
        <end position="371"/>
    </location>
</feature>
<feature type="compositionally biased region" description="Basic and acidic residues" evidence="1">
    <location>
        <begin position="568"/>
        <end position="580"/>
    </location>
</feature>
<keyword evidence="3" id="KW-1185">Reference proteome</keyword>
<feature type="compositionally biased region" description="Basic and acidic residues" evidence="1">
    <location>
        <begin position="467"/>
        <end position="479"/>
    </location>
</feature>
<dbReference type="OrthoDB" id="6426920at2759"/>
<protein>
    <submittedName>
        <fullName evidence="2">Uncharacterized protein</fullName>
    </submittedName>
</protein>
<feature type="region of interest" description="Disordered" evidence="1">
    <location>
        <begin position="358"/>
        <end position="403"/>
    </location>
</feature>
<evidence type="ECO:0000256" key="1">
    <source>
        <dbReference type="SAM" id="MobiDB-lite"/>
    </source>
</evidence>
<feature type="region of interest" description="Disordered" evidence="1">
    <location>
        <begin position="1"/>
        <end position="37"/>
    </location>
</feature>
<feature type="compositionally biased region" description="Basic residues" evidence="1">
    <location>
        <begin position="480"/>
        <end position="489"/>
    </location>
</feature>